<dbReference type="PANTHER" id="PTHR35457">
    <property type="entry name" value="HEME A SYNTHASE"/>
    <property type="match status" value="1"/>
</dbReference>
<evidence type="ECO:0000313" key="14">
    <source>
        <dbReference type="Proteomes" id="UP000290218"/>
    </source>
</evidence>
<evidence type="ECO:0000256" key="2">
    <source>
        <dbReference type="ARBA" id="ARBA00022475"/>
    </source>
</evidence>
<feature type="transmembrane region" description="Helical" evidence="12">
    <location>
        <begin position="100"/>
        <end position="119"/>
    </location>
</feature>
<dbReference type="GO" id="GO:0006784">
    <property type="term" value="P:heme A biosynthetic process"/>
    <property type="evidence" value="ECO:0007669"/>
    <property type="project" value="InterPro"/>
</dbReference>
<accession>A0A4Q1CA94</accession>
<keyword evidence="6" id="KW-0560">Oxidoreductase</keyword>
<feature type="transmembrane region" description="Helical" evidence="12">
    <location>
        <begin position="228"/>
        <end position="249"/>
    </location>
</feature>
<proteinExistence type="predicted"/>
<feature type="transmembrane region" description="Helical" evidence="12">
    <location>
        <begin position="256"/>
        <end position="281"/>
    </location>
</feature>
<evidence type="ECO:0000256" key="4">
    <source>
        <dbReference type="ARBA" id="ARBA00022723"/>
    </source>
</evidence>
<dbReference type="EMBL" id="SDHX01000001">
    <property type="protein sequence ID" value="RXK55810.1"/>
    <property type="molecule type" value="Genomic_DNA"/>
</dbReference>
<keyword evidence="3 12" id="KW-0812">Transmembrane</keyword>
<keyword evidence="10" id="KW-1015">Disulfide bond</keyword>
<sequence length="320" mass="35276">MSRTYAYKPALAWFAAIGSAWVFVLVALGALTTTIGAGMAFPDWPLSNGSVNPPGWLTEIDKFAEHSHRLSGVVMGLVTIGLAVWLHLREERRWLRQLGWWALGIVIFQGLIGGKRVLLDSIGVPGFDMTLGQMLRLPHGMLAQVYVCVLFAIVAGLSRPWVTDTIGQASRRVRLLGGLCLFLLFLQLAVAVTMRHNYAGMVIPTFPLSTPDGHLLPAYWDYRVVLQMAHRLMAVFIGVAIAVYGHYLWRDKGLHVLVRAASFVLLALVAVQIFLGAKIIWTGRSVTMTTGHVVFGALTLATTFAVVFITQRSMIERPVR</sequence>
<feature type="transmembrane region" description="Helical" evidence="12">
    <location>
        <begin position="139"/>
        <end position="161"/>
    </location>
</feature>
<dbReference type="Proteomes" id="UP000290218">
    <property type="component" value="Unassembled WGS sequence"/>
</dbReference>
<evidence type="ECO:0000313" key="13">
    <source>
        <dbReference type="EMBL" id="RXK55810.1"/>
    </source>
</evidence>
<dbReference type="PANTHER" id="PTHR35457:SF1">
    <property type="entry name" value="HEME A SYNTHASE"/>
    <property type="match status" value="1"/>
</dbReference>
<evidence type="ECO:0000256" key="6">
    <source>
        <dbReference type="ARBA" id="ARBA00023002"/>
    </source>
</evidence>
<comment type="pathway">
    <text evidence="11">Porphyrin-containing compound metabolism.</text>
</comment>
<evidence type="ECO:0000256" key="1">
    <source>
        <dbReference type="ARBA" id="ARBA00004141"/>
    </source>
</evidence>
<evidence type="ECO:0000256" key="3">
    <source>
        <dbReference type="ARBA" id="ARBA00022692"/>
    </source>
</evidence>
<dbReference type="GO" id="GO:0016020">
    <property type="term" value="C:membrane"/>
    <property type="evidence" value="ECO:0007669"/>
    <property type="project" value="UniProtKB-SubCell"/>
</dbReference>
<keyword evidence="5 12" id="KW-1133">Transmembrane helix</keyword>
<dbReference type="Pfam" id="PF02628">
    <property type="entry name" value="COX15-CtaA"/>
    <property type="match status" value="1"/>
</dbReference>
<protein>
    <submittedName>
        <fullName evidence="13">Cytochrome oxidase assembly protein</fullName>
    </submittedName>
</protein>
<keyword evidence="9 12" id="KW-0472">Membrane</keyword>
<dbReference type="InterPro" id="IPR003780">
    <property type="entry name" value="COX15/CtaA_fam"/>
</dbReference>
<dbReference type="GO" id="GO:0016491">
    <property type="term" value="F:oxidoreductase activity"/>
    <property type="evidence" value="ECO:0007669"/>
    <property type="project" value="UniProtKB-KW"/>
</dbReference>
<organism evidence="13 14">
    <name type="scientific">Oleiharenicola lentus</name>
    <dbReference type="NCBI Taxonomy" id="2508720"/>
    <lineage>
        <taxon>Bacteria</taxon>
        <taxon>Pseudomonadati</taxon>
        <taxon>Verrucomicrobiota</taxon>
        <taxon>Opitutia</taxon>
        <taxon>Opitutales</taxon>
        <taxon>Opitutaceae</taxon>
        <taxon>Oleiharenicola</taxon>
    </lineage>
</organism>
<evidence type="ECO:0000256" key="8">
    <source>
        <dbReference type="ARBA" id="ARBA00023133"/>
    </source>
</evidence>
<evidence type="ECO:0000256" key="7">
    <source>
        <dbReference type="ARBA" id="ARBA00023004"/>
    </source>
</evidence>
<comment type="subcellular location">
    <subcellularLocation>
        <location evidence="1">Membrane</location>
        <topology evidence="1">Multi-pass membrane protein</topology>
    </subcellularLocation>
</comment>
<keyword evidence="14" id="KW-1185">Reference proteome</keyword>
<feature type="transmembrane region" description="Helical" evidence="12">
    <location>
        <begin position="293"/>
        <end position="310"/>
    </location>
</feature>
<keyword evidence="4" id="KW-0479">Metal-binding</keyword>
<keyword evidence="2" id="KW-1003">Cell membrane</keyword>
<comment type="caution">
    <text evidence="13">The sequence shown here is derived from an EMBL/GenBank/DDBJ whole genome shotgun (WGS) entry which is preliminary data.</text>
</comment>
<dbReference type="GO" id="GO:0046872">
    <property type="term" value="F:metal ion binding"/>
    <property type="evidence" value="ECO:0007669"/>
    <property type="project" value="UniProtKB-KW"/>
</dbReference>
<feature type="transmembrane region" description="Helical" evidence="12">
    <location>
        <begin position="70"/>
        <end position="88"/>
    </location>
</feature>
<keyword evidence="8" id="KW-0350">Heme biosynthesis</keyword>
<evidence type="ECO:0000256" key="10">
    <source>
        <dbReference type="ARBA" id="ARBA00023157"/>
    </source>
</evidence>
<evidence type="ECO:0000256" key="9">
    <source>
        <dbReference type="ARBA" id="ARBA00023136"/>
    </source>
</evidence>
<evidence type="ECO:0000256" key="11">
    <source>
        <dbReference type="ARBA" id="ARBA00023444"/>
    </source>
</evidence>
<evidence type="ECO:0000256" key="12">
    <source>
        <dbReference type="SAM" id="Phobius"/>
    </source>
</evidence>
<evidence type="ECO:0000256" key="5">
    <source>
        <dbReference type="ARBA" id="ARBA00022989"/>
    </source>
</evidence>
<keyword evidence="7" id="KW-0408">Iron</keyword>
<dbReference type="InterPro" id="IPR050450">
    <property type="entry name" value="COX15/CtaA_HemeA_synthase"/>
</dbReference>
<name>A0A4Q1CA94_9BACT</name>
<dbReference type="AlphaFoldDB" id="A0A4Q1CA94"/>
<dbReference type="OrthoDB" id="128939at2"/>
<feature type="transmembrane region" description="Helical" evidence="12">
    <location>
        <begin position="12"/>
        <end position="41"/>
    </location>
</feature>
<reference evidence="13 14" key="1">
    <citation type="submission" date="2019-01" db="EMBL/GenBank/DDBJ databases">
        <title>Lacunisphaera sp. strain TWA-58.</title>
        <authorList>
            <person name="Chen W.-M."/>
        </authorList>
    </citation>
    <scope>NUCLEOTIDE SEQUENCE [LARGE SCALE GENOMIC DNA]</scope>
    <source>
        <strain evidence="13 14">TWA-58</strain>
    </source>
</reference>
<feature type="transmembrane region" description="Helical" evidence="12">
    <location>
        <begin position="173"/>
        <end position="194"/>
    </location>
</feature>
<gene>
    <name evidence="13" type="ORF">ESB00_07970</name>
</gene>
<dbReference type="RefSeq" id="WP_129047175.1">
    <property type="nucleotide sequence ID" value="NZ_SDHX01000001.1"/>
</dbReference>